<dbReference type="Proteomes" id="UP001280121">
    <property type="component" value="Unassembled WGS sequence"/>
</dbReference>
<evidence type="ECO:0000313" key="1">
    <source>
        <dbReference type="EMBL" id="KAK2639538.1"/>
    </source>
</evidence>
<proteinExistence type="predicted"/>
<reference evidence="1" key="1">
    <citation type="journal article" date="2023" name="Plant J.">
        <title>Genome sequences and population genomics provide insights into the demographic history, inbreeding, and mutation load of two 'living fossil' tree species of Dipteronia.</title>
        <authorList>
            <person name="Feng Y."/>
            <person name="Comes H.P."/>
            <person name="Chen J."/>
            <person name="Zhu S."/>
            <person name="Lu R."/>
            <person name="Zhang X."/>
            <person name="Li P."/>
            <person name="Qiu J."/>
            <person name="Olsen K.M."/>
            <person name="Qiu Y."/>
        </authorList>
    </citation>
    <scope>NUCLEOTIDE SEQUENCE</scope>
    <source>
        <strain evidence="1">KIB01</strain>
    </source>
</reference>
<organism evidence="1 2">
    <name type="scientific">Dipteronia dyeriana</name>
    <dbReference type="NCBI Taxonomy" id="168575"/>
    <lineage>
        <taxon>Eukaryota</taxon>
        <taxon>Viridiplantae</taxon>
        <taxon>Streptophyta</taxon>
        <taxon>Embryophyta</taxon>
        <taxon>Tracheophyta</taxon>
        <taxon>Spermatophyta</taxon>
        <taxon>Magnoliopsida</taxon>
        <taxon>eudicotyledons</taxon>
        <taxon>Gunneridae</taxon>
        <taxon>Pentapetalae</taxon>
        <taxon>rosids</taxon>
        <taxon>malvids</taxon>
        <taxon>Sapindales</taxon>
        <taxon>Sapindaceae</taxon>
        <taxon>Hippocastanoideae</taxon>
        <taxon>Acereae</taxon>
        <taxon>Dipteronia</taxon>
    </lineage>
</organism>
<name>A0AAD9TPD5_9ROSI</name>
<keyword evidence="2" id="KW-1185">Reference proteome</keyword>
<protein>
    <submittedName>
        <fullName evidence="1">Uncharacterized protein</fullName>
    </submittedName>
</protein>
<sequence>MHLGCFFTSIPGAKDWLDSCLEEDEDVLMDLIFFNGSFYFLTKGYNIRVVDAAYAYSTVQSVDFDHYSIDDPMIGTLFYEVKMSPGIQIESNLNVTRSLFGGVS</sequence>
<dbReference type="EMBL" id="JANJYI010000008">
    <property type="protein sequence ID" value="KAK2639538.1"/>
    <property type="molecule type" value="Genomic_DNA"/>
</dbReference>
<gene>
    <name evidence="1" type="ORF">Ddye_027333</name>
</gene>
<accession>A0AAD9TPD5</accession>
<evidence type="ECO:0000313" key="2">
    <source>
        <dbReference type="Proteomes" id="UP001280121"/>
    </source>
</evidence>
<comment type="caution">
    <text evidence="1">The sequence shown here is derived from an EMBL/GenBank/DDBJ whole genome shotgun (WGS) entry which is preliminary data.</text>
</comment>
<dbReference type="AlphaFoldDB" id="A0AAD9TPD5"/>